<dbReference type="SUPFAM" id="SSF53807">
    <property type="entry name" value="Helical backbone' metal receptor"/>
    <property type="match status" value="1"/>
</dbReference>
<dbReference type="InterPro" id="IPR006127">
    <property type="entry name" value="ZnuA-like"/>
</dbReference>
<dbReference type="EMBL" id="MPZN01000063">
    <property type="protein sequence ID" value="PPL15406.1"/>
    <property type="molecule type" value="Genomic_DNA"/>
</dbReference>
<dbReference type="Pfam" id="PF01297">
    <property type="entry name" value="ZnuA"/>
    <property type="match status" value="1"/>
</dbReference>
<sequence length="357" mass="37181">MTKRNRANKSLAIMAGALGLTLGLVACSGASSAETGSTAAAGAELSIVASTSVYGQIASEIAGDSASVTSIIDSSVNDPHSYEASARDRLEVSRADIVIENGAGYDSFMTALLADDGRPGRTVLNVSELSGLLPADAEADADHDHAEDDHAEDEHADANAHADHDHAEDEHADANAHADHDHVTGFNEHLWYNFDTMRHLAEALEAELASRAPDKAADFAANAAAFDAQLVELEARTSALAATHAGIPVAITEPVPLYLLEAAGLHNETPASFSNAIEEGDDVAPRALQQMIELVSGHVALLAYNQQTASPQTELVRDAAVAASVPVVDFAETLPDGSTYVSWMGDNVTALEKALSA</sequence>
<name>A0ABX5ASP8_9MICO</name>
<comment type="subcellular location">
    <subcellularLocation>
        <location evidence="1">Cell envelope</location>
    </subcellularLocation>
</comment>
<evidence type="ECO:0000256" key="6">
    <source>
        <dbReference type="SAM" id="SignalP"/>
    </source>
</evidence>
<keyword evidence="8" id="KW-1185">Reference proteome</keyword>
<evidence type="ECO:0000256" key="1">
    <source>
        <dbReference type="ARBA" id="ARBA00004196"/>
    </source>
</evidence>
<proteinExistence type="predicted"/>
<feature type="signal peptide" evidence="6">
    <location>
        <begin position="1"/>
        <end position="33"/>
    </location>
</feature>
<accession>A0ABX5ASP8</accession>
<dbReference type="Gene3D" id="3.40.50.1980">
    <property type="entry name" value="Nitrogenase molybdenum iron protein domain"/>
    <property type="match status" value="3"/>
</dbReference>
<evidence type="ECO:0000256" key="5">
    <source>
        <dbReference type="SAM" id="MobiDB-lite"/>
    </source>
</evidence>
<feature type="chain" id="PRO_5045658455" description="ABC transporter substrate-binding protein" evidence="6">
    <location>
        <begin position="34"/>
        <end position="357"/>
    </location>
</feature>
<evidence type="ECO:0008006" key="9">
    <source>
        <dbReference type="Google" id="ProtNLM"/>
    </source>
</evidence>
<feature type="compositionally biased region" description="Basic and acidic residues" evidence="5">
    <location>
        <begin position="140"/>
        <end position="176"/>
    </location>
</feature>
<dbReference type="Proteomes" id="UP000237755">
    <property type="component" value="Unassembled WGS sequence"/>
</dbReference>
<dbReference type="PANTHER" id="PTHR42953">
    <property type="entry name" value="HIGH-AFFINITY ZINC UPTAKE SYSTEM PROTEIN ZNUA-RELATED"/>
    <property type="match status" value="1"/>
</dbReference>
<protein>
    <recommendedName>
        <fullName evidence="9">ABC transporter substrate-binding protein</fullName>
    </recommendedName>
</protein>
<evidence type="ECO:0000313" key="7">
    <source>
        <dbReference type="EMBL" id="PPL15406.1"/>
    </source>
</evidence>
<gene>
    <name evidence="7" type="ORF">GY24_14375</name>
</gene>
<dbReference type="RefSeq" id="WP_104476917.1">
    <property type="nucleotide sequence ID" value="NZ_MPZN01000063.1"/>
</dbReference>
<evidence type="ECO:0000256" key="2">
    <source>
        <dbReference type="ARBA" id="ARBA00022448"/>
    </source>
</evidence>
<comment type="caution">
    <text evidence="7">The sequence shown here is derived from an EMBL/GenBank/DDBJ whole genome shotgun (WGS) entry which is preliminary data.</text>
</comment>
<dbReference type="InterPro" id="IPR050492">
    <property type="entry name" value="Bact_metal-bind_prot9"/>
</dbReference>
<keyword evidence="4 6" id="KW-0732">Signal</keyword>
<dbReference type="PANTHER" id="PTHR42953:SF1">
    <property type="entry name" value="METAL-BINDING PROTEIN HI_0362-RELATED"/>
    <property type="match status" value="1"/>
</dbReference>
<reference evidence="7 8" key="1">
    <citation type="journal article" date="2008" name="Int. J. Syst. Evol. Microbiol.">
        <title>Leifsonia pindariensis sp. nov., isolated from the Pindari glacier of the Indian Himalayas, and emended description of the genus Leifsonia.</title>
        <authorList>
            <person name="Reddy G.S."/>
            <person name="Prabagaran S.R."/>
            <person name="Shivaji S."/>
        </authorList>
    </citation>
    <scope>NUCLEOTIDE SEQUENCE [LARGE SCALE GENOMIC DNA]</scope>
    <source>
        <strain evidence="7 8">PON 10</strain>
    </source>
</reference>
<keyword evidence="3" id="KW-0479">Metal-binding</keyword>
<evidence type="ECO:0000313" key="8">
    <source>
        <dbReference type="Proteomes" id="UP000237755"/>
    </source>
</evidence>
<feature type="region of interest" description="Disordered" evidence="5">
    <location>
        <begin position="139"/>
        <end position="176"/>
    </location>
</feature>
<evidence type="ECO:0000256" key="4">
    <source>
        <dbReference type="ARBA" id="ARBA00022729"/>
    </source>
</evidence>
<dbReference type="PROSITE" id="PS51257">
    <property type="entry name" value="PROKAR_LIPOPROTEIN"/>
    <property type="match status" value="1"/>
</dbReference>
<evidence type="ECO:0000256" key="3">
    <source>
        <dbReference type="ARBA" id="ARBA00022723"/>
    </source>
</evidence>
<keyword evidence="2" id="KW-0813">Transport</keyword>
<organism evidence="7 8">
    <name type="scientific">Microterricola pindariensis</name>
    <dbReference type="NCBI Taxonomy" id="478010"/>
    <lineage>
        <taxon>Bacteria</taxon>
        <taxon>Bacillati</taxon>
        <taxon>Actinomycetota</taxon>
        <taxon>Actinomycetes</taxon>
        <taxon>Micrococcales</taxon>
        <taxon>Microbacteriaceae</taxon>
        <taxon>Microterricola</taxon>
    </lineage>
</organism>